<protein>
    <submittedName>
        <fullName evidence="2">VanZ family protein</fullName>
    </submittedName>
</protein>
<feature type="transmembrane region" description="Helical" evidence="1">
    <location>
        <begin position="49"/>
        <end position="65"/>
    </location>
</feature>
<feature type="transmembrane region" description="Helical" evidence="1">
    <location>
        <begin position="72"/>
        <end position="90"/>
    </location>
</feature>
<keyword evidence="3" id="KW-1185">Reference proteome</keyword>
<proteinExistence type="predicted"/>
<dbReference type="EMBL" id="CP146069">
    <property type="protein sequence ID" value="WWR47428.1"/>
    <property type="molecule type" value="Genomic_DNA"/>
</dbReference>
<gene>
    <name evidence="2" type="ORF">RZ517_04415</name>
</gene>
<feature type="transmembrane region" description="Helical" evidence="1">
    <location>
        <begin position="96"/>
        <end position="115"/>
    </location>
</feature>
<keyword evidence="1" id="KW-1133">Transmembrane helix</keyword>
<dbReference type="RefSeq" id="WP_338550258.1">
    <property type="nucleotide sequence ID" value="NZ_CP146069.1"/>
</dbReference>
<keyword evidence="1" id="KW-0472">Membrane</keyword>
<evidence type="ECO:0000313" key="3">
    <source>
        <dbReference type="Proteomes" id="UP001364156"/>
    </source>
</evidence>
<keyword evidence="1" id="KW-0812">Transmembrane</keyword>
<evidence type="ECO:0000313" key="2">
    <source>
        <dbReference type="EMBL" id="WWR47428.1"/>
    </source>
</evidence>
<reference evidence="2 3" key="1">
    <citation type="submission" date="2023-10" db="EMBL/GenBank/DDBJ databases">
        <title>Roseovarius strain S88 nov., isolated from a marine algae.</title>
        <authorList>
            <person name="Lee M.W."/>
            <person name="Lee J.K."/>
            <person name="Kim J.M."/>
            <person name="Choi D.G."/>
            <person name="Baek J.H."/>
            <person name="Bayburt H."/>
            <person name="Jung J.J."/>
            <person name="Han D.M."/>
            <person name="Jeon C.O."/>
        </authorList>
    </citation>
    <scope>NUCLEOTIDE SEQUENCE [LARGE SCALE GENOMIC DNA]</scope>
    <source>
        <strain evidence="2 3">S88</strain>
    </source>
</reference>
<name>A0ABZ2HJJ6_9RHOB</name>
<sequence length="121" mass="12818">MKNFTISDKAALPRWALALTILFAAAIAWGTLKPPGSGDGSFPLTDKQAHALAFALLVLPLSVAAPRLIPKLAISALIFGGVIELIQPSFGRSGDWGDWVADAVGIAVGVLPGFWQKRKKR</sequence>
<accession>A0ABZ2HJJ6</accession>
<feature type="transmembrane region" description="Helical" evidence="1">
    <location>
        <begin position="12"/>
        <end position="29"/>
    </location>
</feature>
<dbReference type="Proteomes" id="UP001364156">
    <property type="component" value="Chromosome"/>
</dbReference>
<organism evidence="2 3">
    <name type="scientific">Roseovarius phycicola</name>
    <dbReference type="NCBI Taxonomy" id="3080976"/>
    <lineage>
        <taxon>Bacteria</taxon>
        <taxon>Pseudomonadati</taxon>
        <taxon>Pseudomonadota</taxon>
        <taxon>Alphaproteobacteria</taxon>
        <taxon>Rhodobacterales</taxon>
        <taxon>Roseobacteraceae</taxon>
        <taxon>Roseovarius</taxon>
    </lineage>
</organism>
<evidence type="ECO:0000256" key="1">
    <source>
        <dbReference type="SAM" id="Phobius"/>
    </source>
</evidence>